<proteinExistence type="predicted"/>
<dbReference type="PROSITE" id="PS50041">
    <property type="entry name" value="C_TYPE_LECTIN_2"/>
    <property type="match status" value="1"/>
</dbReference>
<dbReference type="SMART" id="SM00034">
    <property type="entry name" value="CLECT"/>
    <property type="match status" value="1"/>
</dbReference>
<dbReference type="InterPro" id="IPR001304">
    <property type="entry name" value="C-type_lectin-like"/>
</dbReference>
<dbReference type="Gene3D" id="3.10.100.10">
    <property type="entry name" value="Mannose-Binding Protein A, subunit A"/>
    <property type="match status" value="1"/>
</dbReference>
<dbReference type="InterPro" id="IPR016186">
    <property type="entry name" value="C-type_lectin-like/link_sf"/>
</dbReference>
<evidence type="ECO:0000259" key="1">
    <source>
        <dbReference type="PROSITE" id="PS50041"/>
    </source>
</evidence>
<reference evidence="2 3" key="1">
    <citation type="submission" date="2024-05" db="EMBL/GenBank/DDBJ databases">
        <title>Genome sequencing and assembly of Indian major carp, Cirrhinus mrigala (Hamilton, 1822).</title>
        <authorList>
            <person name="Mohindra V."/>
            <person name="Chowdhury L.M."/>
            <person name="Lal K."/>
            <person name="Jena J.K."/>
        </authorList>
    </citation>
    <scope>NUCLEOTIDE SEQUENCE [LARGE SCALE GENOMIC DNA]</scope>
    <source>
        <strain evidence="2">CM1030</strain>
        <tissue evidence="2">Blood</tissue>
    </source>
</reference>
<feature type="domain" description="C-type lectin" evidence="1">
    <location>
        <begin position="1"/>
        <end position="100"/>
    </location>
</feature>
<gene>
    <name evidence="2" type="ORF">M9458_016943</name>
</gene>
<evidence type="ECO:0000313" key="2">
    <source>
        <dbReference type="EMBL" id="KAL0189844.1"/>
    </source>
</evidence>
<organism evidence="2 3">
    <name type="scientific">Cirrhinus mrigala</name>
    <name type="common">Mrigala</name>
    <dbReference type="NCBI Taxonomy" id="683832"/>
    <lineage>
        <taxon>Eukaryota</taxon>
        <taxon>Metazoa</taxon>
        <taxon>Chordata</taxon>
        <taxon>Craniata</taxon>
        <taxon>Vertebrata</taxon>
        <taxon>Euteleostomi</taxon>
        <taxon>Actinopterygii</taxon>
        <taxon>Neopterygii</taxon>
        <taxon>Teleostei</taxon>
        <taxon>Ostariophysi</taxon>
        <taxon>Cypriniformes</taxon>
        <taxon>Cyprinidae</taxon>
        <taxon>Labeoninae</taxon>
        <taxon>Labeonini</taxon>
        <taxon>Cirrhinus</taxon>
    </lineage>
</organism>
<dbReference type="AlphaFoldDB" id="A0ABD0QUE8"/>
<dbReference type="Proteomes" id="UP001529510">
    <property type="component" value="Unassembled WGS sequence"/>
</dbReference>
<evidence type="ECO:0000313" key="3">
    <source>
        <dbReference type="Proteomes" id="UP001529510"/>
    </source>
</evidence>
<feature type="non-terminal residue" evidence="2">
    <location>
        <position position="102"/>
    </location>
</feature>
<accession>A0ABD0QUE8</accession>
<sequence length="102" mass="12010">MPWKQAQSFCRENFIDLYTVKNESENQLLRMMAPSVDSCIWIGLFRDQWKWSDQTNTSSSLRWADKQPDNYFGSEICAAVDEYGWIADEQCSNKFFFVCKSP</sequence>
<comment type="caution">
    <text evidence="2">The sequence shown here is derived from an EMBL/GenBank/DDBJ whole genome shotgun (WGS) entry which is preliminary data.</text>
</comment>
<name>A0ABD0QUE8_CIRMR</name>
<dbReference type="Pfam" id="PF00059">
    <property type="entry name" value="Lectin_C"/>
    <property type="match status" value="1"/>
</dbReference>
<dbReference type="SUPFAM" id="SSF56436">
    <property type="entry name" value="C-type lectin-like"/>
    <property type="match status" value="1"/>
</dbReference>
<dbReference type="PANTHER" id="PTHR45784:SF3">
    <property type="entry name" value="C-TYPE LECTIN DOMAIN FAMILY 4 MEMBER K-LIKE-RELATED"/>
    <property type="match status" value="1"/>
</dbReference>
<dbReference type="EMBL" id="JAMKFB020000007">
    <property type="protein sequence ID" value="KAL0189844.1"/>
    <property type="molecule type" value="Genomic_DNA"/>
</dbReference>
<keyword evidence="3" id="KW-1185">Reference proteome</keyword>
<protein>
    <recommendedName>
        <fullName evidence="1">C-type lectin domain-containing protein</fullName>
    </recommendedName>
</protein>
<dbReference type="InterPro" id="IPR016187">
    <property type="entry name" value="CTDL_fold"/>
</dbReference>
<dbReference type="PANTHER" id="PTHR45784">
    <property type="entry name" value="C-TYPE LECTIN DOMAIN FAMILY 20 MEMBER A-RELATED"/>
    <property type="match status" value="1"/>
</dbReference>